<organism evidence="1 2">
    <name type="scientific">Holothuria leucospilota</name>
    <name type="common">Black long sea cucumber</name>
    <name type="synonym">Mertensiothuria leucospilota</name>
    <dbReference type="NCBI Taxonomy" id="206669"/>
    <lineage>
        <taxon>Eukaryota</taxon>
        <taxon>Metazoa</taxon>
        <taxon>Echinodermata</taxon>
        <taxon>Eleutherozoa</taxon>
        <taxon>Echinozoa</taxon>
        <taxon>Holothuroidea</taxon>
        <taxon>Aspidochirotacea</taxon>
        <taxon>Aspidochirotida</taxon>
        <taxon>Holothuriidae</taxon>
        <taxon>Holothuria</taxon>
    </lineage>
</organism>
<sequence length="150" mass="17161">MEELSTLKASCRGYLGRLGRQYKEIEVLLSDVTNYEVVVRKVEILEQIFDSYESKFNEYYSFLEGPAAEDACEKFNAQETNYKEFCSRVADWIADIKGKVSPCRSKIGSRASGEKSIRSNVSSLKLTEAKIKMELAKQKKAQLLEMHKLK</sequence>
<dbReference type="EMBL" id="JAIZAY010000019">
    <property type="protein sequence ID" value="KAJ8023743.1"/>
    <property type="molecule type" value="Genomic_DNA"/>
</dbReference>
<name>A0A9Q0YJI6_HOLLE</name>
<protein>
    <submittedName>
        <fullName evidence="1">Uncharacterized protein</fullName>
    </submittedName>
</protein>
<evidence type="ECO:0000313" key="1">
    <source>
        <dbReference type="EMBL" id="KAJ8023743.1"/>
    </source>
</evidence>
<proteinExistence type="predicted"/>
<evidence type="ECO:0000313" key="2">
    <source>
        <dbReference type="Proteomes" id="UP001152320"/>
    </source>
</evidence>
<dbReference type="OrthoDB" id="8046937at2759"/>
<comment type="caution">
    <text evidence="1">The sequence shown here is derived from an EMBL/GenBank/DDBJ whole genome shotgun (WGS) entry which is preliminary data.</text>
</comment>
<dbReference type="AlphaFoldDB" id="A0A9Q0YJI6"/>
<gene>
    <name evidence="1" type="ORF">HOLleu_36273</name>
</gene>
<accession>A0A9Q0YJI6</accession>
<reference evidence="1" key="1">
    <citation type="submission" date="2021-10" db="EMBL/GenBank/DDBJ databases">
        <title>Tropical sea cucumber genome reveals ecological adaptation and Cuvierian tubules defense mechanism.</title>
        <authorList>
            <person name="Chen T."/>
        </authorList>
    </citation>
    <scope>NUCLEOTIDE SEQUENCE</scope>
    <source>
        <strain evidence="1">Nanhai2018</strain>
        <tissue evidence="1">Muscle</tissue>
    </source>
</reference>
<dbReference type="Proteomes" id="UP001152320">
    <property type="component" value="Chromosome 19"/>
</dbReference>
<keyword evidence="2" id="KW-1185">Reference proteome</keyword>